<sequence length="96" mass="10681">MSKVLEIPRALHVPKALLDASCYSVATSSSDVEEIAFFPPPHFTSKMNLDLRIYEPSSSDRMQISDQSRLLIPLMARISSKQSPHSHHSCKEASQA</sequence>
<organism evidence="1 2">
    <name type="scientific">Araneus ventricosus</name>
    <name type="common">Orbweaver spider</name>
    <name type="synonym">Epeira ventricosa</name>
    <dbReference type="NCBI Taxonomy" id="182803"/>
    <lineage>
        <taxon>Eukaryota</taxon>
        <taxon>Metazoa</taxon>
        <taxon>Ecdysozoa</taxon>
        <taxon>Arthropoda</taxon>
        <taxon>Chelicerata</taxon>
        <taxon>Arachnida</taxon>
        <taxon>Araneae</taxon>
        <taxon>Araneomorphae</taxon>
        <taxon>Entelegynae</taxon>
        <taxon>Araneoidea</taxon>
        <taxon>Araneidae</taxon>
        <taxon>Araneus</taxon>
    </lineage>
</organism>
<gene>
    <name evidence="1" type="ORF">AVEN_173113_1</name>
</gene>
<dbReference type="AlphaFoldDB" id="A0A4Y2FMI1"/>
<evidence type="ECO:0000313" key="1">
    <source>
        <dbReference type="EMBL" id="GBM41708.1"/>
    </source>
</evidence>
<accession>A0A4Y2FMI1</accession>
<keyword evidence="2" id="KW-1185">Reference proteome</keyword>
<dbReference type="EMBL" id="BGPR01000971">
    <property type="protein sequence ID" value="GBM41708.1"/>
    <property type="molecule type" value="Genomic_DNA"/>
</dbReference>
<protein>
    <submittedName>
        <fullName evidence="1">Uncharacterized protein</fullName>
    </submittedName>
</protein>
<proteinExistence type="predicted"/>
<name>A0A4Y2FMI1_ARAVE</name>
<comment type="caution">
    <text evidence="1">The sequence shown here is derived from an EMBL/GenBank/DDBJ whole genome shotgun (WGS) entry which is preliminary data.</text>
</comment>
<dbReference type="Proteomes" id="UP000499080">
    <property type="component" value="Unassembled WGS sequence"/>
</dbReference>
<evidence type="ECO:0000313" key="2">
    <source>
        <dbReference type="Proteomes" id="UP000499080"/>
    </source>
</evidence>
<reference evidence="1 2" key="1">
    <citation type="journal article" date="2019" name="Sci. Rep.">
        <title>Orb-weaving spider Araneus ventricosus genome elucidates the spidroin gene catalogue.</title>
        <authorList>
            <person name="Kono N."/>
            <person name="Nakamura H."/>
            <person name="Ohtoshi R."/>
            <person name="Moran D.A.P."/>
            <person name="Shinohara A."/>
            <person name="Yoshida Y."/>
            <person name="Fujiwara M."/>
            <person name="Mori M."/>
            <person name="Tomita M."/>
            <person name="Arakawa K."/>
        </authorList>
    </citation>
    <scope>NUCLEOTIDE SEQUENCE [LARGE SCALE GENOMIC DNA]</scope>
</reference>